<protein>
    <submittedName>
        <fullName evidence="2">Methyltransferase family protein</fullName>
    </submittedName>
</protein>
<accession>A0A318LCT0</accession>
<feature type="domain" description="Methyltransferase type 11" evidence="1">
    <location>
        <begin position="39"/>
        <end position="109"/>
    </location>
</feature>
<keyword evidence="2" id="KW-0489">Methyltransferase</keyword>
<dbReference type="AlphaFoldDB" id="A0A318LCT0"/>
<dbReference type="OrthoDB" id="9816424at2"/>
<dbReference type="RefSeq" id="WP_110390338.1">
    <property type="nucleotide sequence ID" value="NZ_QJKI01000006.1"/>
</dbReference>
<dbReference type="Proteomes" id="UP000247555">
    <property type="component" value="Unassembled WGS sequence"/>
</dbReference>
<proteinExistence type="predicted"/>
<dbReference type="Gene3D" id="3.40.50.150">
    <property type="entry name" value="Vaccinia Virus protein VP39"/>
    <property type="match status" value="1"/>
</dbReference>
<keyword evidence="2" id="KW-0808">Transferase</keyword>
<reference evidence="2 3" key="1">
    <citation type="submission" date="2018-05" db="EMBL/GenBank/DDBJ databases">
        <title>Genomic Encyclopedia of Type Strains, Phase IV (KMG-IV): sequencing the most valuable type-strain genomes for metagenomic binning, comparative biology and taxonomic classification.</title>
        <authorList>
            <person name="Goeker M."/>
        </authorList>
    </citation>
    <scope>NUCLEOTIDE SEQUENCE [LARGE SCALE GENOMIC DNA]</scope>
    <source>
        <strain evidence="2 3">DSM 29661</strain>
    </source>
</reference>
<organism evidence="2 3">
    <name type="scientific">Rivihabitans pingtungensis</name>
    <dbReference type="NCBI Taxonomy" id="1054498"/>
    <lineage>
        <taxon>Bacteria</taxon>
        <taxon>Pseudomonadati</taxon>
        <taxon>Pseudomonadota</taxon>
        <taxon>Betaproteobacteria</taxon>
        <taxon>Neisseriales</taxon>
        <taxon>Aquaspirillaceae</taxon>
        <taxon>Rivihabitans</taxon>
    </lineage>
</organism>
<evidence type="ECO:0000313" key="3">
    <source>
        <dbReference type="Proteomes" id="UP000247555"/>
    </source>
</evidence>
<name>A0A318LCT0_9NEIS</name>
<dbReference type="GO" id="GO:0008757">
    <property type="term" value="F:S-adenosylmethionine-dependent methyltransferase activity"/>
    <property type="evidence" value="ECO:0007669"/>
    <property type="project" value="InterPro"/>
</dbReference>
<sequence>MHVSALKHGQLFFDTYLGREADVTIVDIGAQDINGSLRHGAPAGCRYIGVDFVPGPGVDVVLDDPYRLPFADASVDVVVSSSCFEHIEFFWLMFNEALRVLAPGGLLYLNAPANGDFHRYPVDCWRFYPDAGMALARWGERSGFACVLLESFTAYQDQDIWNDQVAVFLKDRAELARHPQRMLERVGRYMNGRLHGSEAVLAWQAASEDRMKHR</sequence>
<dbReference type="GO" id="GO:0032259">
    <property type="term" value="P:methylation"/>
    <property type="evidence" value="ECO:0007669"/>
    <property type="project" value="UniProtKB-KW"/>
</dbReference>
<comment type="caution">
    <text evidence="2">The sequence shown here is derived from an EMBL/GenBank/DDBJ whole genome shotgun (WGS) entry which is preliminary data.</text>
</comment>
<gene>
    <name evidence="2" type="ORF">DFR34_10653</name>
</gene>
<dbReference type="Pfam" id="PF08241">
    <property type="entry name" value="Methyltransf_11"/>
    <property type="match status" value="1"/>
</dbReference>
<evidence type="ECO:0000259" key="1">
    <source>
        <dbReference type="Pfam" id="PF08241"/>
    </source>
</evidence>
<keyword evidence="3" id="KW-1185">Reference proteome</keyword>
<dbReference type="SUPFAM" id="SSF53335">
    <property type="entry name" value="S-adenosyl-L-methionine-dependent methyltransferases"/>
    <property type="match status" value="1"/>
</dbReference>
<evidence type="ECO:0000313" key="2">
    <source>
        <dbReference type="EMBL" id="PXX79417.1"/>
    </source>
</evidence>
<dbReference type="InterPro" id="IPR013216">
    <property type="entry name" value="Methyltransf_11"/>
</dbReference>
<dbReference type="InterPro" id="IPR029063">
    <property type="entry name" value="SAM-dependent_MTases_sf"/>
</dbReference>
<dbReference type="EMBL" id="QJKI01000006">
    <property type="protein sequence ID" value="PXX79417.1"/>
    <property type="molecule type" value="Genomic_DNA"/>
</dbReference>